<dbReference type="Gene3D" id="3.40.50.1110">
    <property type="entry name" value="SGNH hydrolase"/>
    <property type="match status" value="1"/>
</dbReference>
<sequence length="635" mass="69016">MKNFASLLAAAALIFGGSQSADAAKKVHTIGDSTMANYDESATITRGWCQYLQQFLDGIEVNNRGKNGASSKSFYKEAAFWTSVKTQMSPGDYVLIQFAHNDEKTQGMDGDELIAYYKSIGDDAQAAATDYRGTNPSTTYKEYLRKYVTETRDAGCIPILVGPICRMYFSGNDIRRNGRHDLGDNFSKLTSSGVLTSQKVAASDNSMDYVWQMEQVANEMNVPFIDLTTATADLYLSYGDSDCHSILSDGDGSTHLSAVGAALIARRFAGLCREAGVMSEHIRLTSDLSVSPSAADLGRGYVGQTLTKELMVTAFDLTPAAGQLTVTAEGNAEVSTDLTEWSKSASVSYEGGTIIRRFSVRMTLESDNNDAKIIVSAGGKSTEIPVTASAVQLSGGTEVTAYWRLEKDDSYTLSGPATVIPESWVGMTLQKYSNPNANTVWPEGTGFEASRKTQRNVIQGDSWPAGEIDEVSTRYIEFGITAMPETTLNIDEISYYMCGCGGNGMCVHVYYSTEDDFSDTKLIYEKKSMPANTMLDGTVRPIISLEGGKSLRLRFYPWYNSAATGKTICLSDIRFHGWATASGESGIAEIEGDRTIVETSYYTLQGCRVSNPSSGFYIARSLYSDGSVKTEKVIL</sequence>
<evidence type="ECO:0000256" key="2">
    <source>
        <dbReference type="ARBA" id="ARBA00022801"/>
    </source>
</evidence>
<keyword evidence="3" id="KW-0732">Signal</keyword>
<dbReference type="AlphaFoldDB" id="A0A2V1IKF3"/>
<dbReference type="Proteomes" id="UP000244905">
    <property type="component" value="Unassembled WGS sequence"/>
</dbReference>
<keyword evidence="6" id="KW-1185">Reference proteome</keyword>
<gene>
    <name evidence="5" type="ORF">C5O23_05565</name>
</gene>
<comment type="caution">
    <text evidence="5">The sequence shown here is derived from an EMBL/GenBank/DDBJ whole genome shotgun (WGS) entry which is preliminary data.</text>
</comment>
<dbReference type="Pfam" id="PF13472">
    <property type="entry name" value="Lipase_GDSL_2"/>
    <property type="match status" value="1"/>
</dbReference>
<feature type="chain" id="PRO_5016124061" description="SGNH hydrolase-type esterase domain-containing protein" evidence="3">
    <location>
        <begin position="24"/>
        <end position="635"/>
    </location>
</feature>
<feature type="signal peptide" evidence="3">
    <location>
        <begin position="1"/>
        <end position="23"/>
    </location>
</feature>
<dbReference type="InterPro" id="IPR013830">
    <property type="entry name" value="SGNH_hydro"/>
</dbReference>
<dbReference type="RefSeq" id="WP_107031963.1">
    <property type="nucleotide sequence ID" value="NZ_CAONIQ010000008.1"/>
</dbReference>
<evidence type="ECO:0000256" key="3">
    <source>
        <dbReference type="SAM" id="SignalP"/>
    </source>
</evidence>
<feature type="domain" description="SGNH hydrolase-type esterase" evidence="4">
    <location>
        <begin position="30"/>
        <end position="262"/>
    </location>
</feature>
<dbReference type="PANTHER" id="PTHR43695:SF1">
    <property type="entry name" value="RHAMNOGALACTURONAN ACETYLESTERASE"/>
    <property type="match status" value="1"/>
</dbReference>
<comment type="similarity">
    <text evidence="1">Belongs to the 'GDSL' lipolytic enzyme family.</text>
</comment>
<accession>A0A2V1IKF3</accession>
<dbReference type="EMBL" id="PUEC01000010">
    <property type="protein sequence ID" value="PWB02689.1"/>
    <property type="molecule type" value="Genomic_DNA"/>
</dbReference>
<evidence type="ECO:0000313" key="5">
    <source>
        <dbReference type="EMBL" id="PWB02689.1"/>
    </source>
</evidence>
<dbReference type="GeneID" id="82525808"/>
<dbReference type="SUPFAM" id="SSF52266">
    <property type="entry name" value="SGNH hydrolase"/>
    <property type="match status" value="1"/>
</dbReference>
<evidence type="ECO:0000259" key="4">
    <source>
        <dbReference type="Pfam" id="PF13472"/>
    </source>
</evidence>
<organism evidence="5 6">
    <name type="scientific">Duncaniella muris</name>
    <dbReference type="NCBI Taxonomy" id="2094150"/>
    <lineage>
        <taxon>Bacteria</taxon>
        <taxon>Pseudomonadati</taxon>
        <taxon>Bacteroidota</taxon>
        <taxon>Bacteroidia</taxon>
        <taxon>Bacteroidales</taxon>
        <taxon>Muribaculaceae</taxon>
        <taxon>Duncaniella</taxon>
    </lineage>
</organism>
<dbReference type="InterPro" id="IPR037459">
    <property type="entry name" value="RhgT-like"/>
</dbReference>
<proteinExistence type="inferred from homology"/>
<evidence type="ECO:0000313" key="6">
    <source>
        <dbReference type="Proteomes" id="UP000244905"/>
    </source>
</evidence>
<dbReference type="PANTHER" id="PTHR43695">
    <property type="entry name" value="PUTATIVE (AFU_ORTHOLOGUE AFUA_2G17250)-RELATED"/>
    <property type="match status" value="1"/>
</dbReference>
<evidence type="ECO:0000256" key="1">
    <source>
        <dbReference type="ARBA" id="ARBA00008668"/>
    </source>
</evidence>
<reference evidence="6" key="1">
    <citation type="submission" date="2018-02" db="EMBL/GenBank/DDBJ databases">
        <authorList>
            <person name="Clavel T."/>
            <person name="Strowig T."/>
        </authorList>
    </citation>
    <scope>NUCLEOTIDE SEQUENCE [LARGE SCALE GENOMIC DNA]</scope>
    <source>
        <strain evidence="6">DSM 103720</strain>
    </source>
</reference>
<dbReference type="GO" id="GO:0016788">
    <property type="term" value="F:hydrolase activity, acting on ester bonds"/>
    <property type="evidence" value="ECO:0007669"/>
    <property type="project" value="UniProtKB-ARBA"/>
</dbReference>
<name>A0A2V1IKF3_9BACT</name>
<keyword evidence="2" id="KW-0378">Hydrolase</keyword>
<protein>
    <recommendedName>
        <fullName evidence="4">SGNH hydrolase-type esterase domain-containing protein</fullName>
    </recommendedName>
</protein>
<dbReference type="InterPro" id="IPR036514">
    <property type="entry name" value="SGNH_hydro_sf"/>
</dbReference>